<comment type="caution">
    <text evidence="1">The sequence shown here is derived from an EMBL/GenBank/DDBJ whole genome shotgun (WGS) entry which is preliminary data.</text>
</comment>
<reference evidence="1" key="1">
    <citation type="submission" date="2023-11" db="EMBL/GenBank/DDBJ databases">
        <title>Genome assemblies of two species of porcelain crab, Petrolisthes cinctipes and Petrolisthes manimaculis (Anomura: Porcellanidae).</title>
        <authorList>
            <person name="Angst P."/>
        </authorList>
    </citation>
    <scope>NUCLEOTIDE SEQUENCE</scope>
    <source>
        <strain evidence="1">PB745_02</strain>
        <tissue evidence="1">Gill</tissue>
    </source>
</reference>
<accession>A0AAE1NZW9</accession>
<organism evidence="1 2">
    <name type="scientific">Petrolisthes manimaculis</name>
    <dbReference type="NCBI Taxonomy" id="1843537"/>
    <lineage>
        <taxon>Eukaryota</taxon>
        <taxon>Metazoa</taxon>
        <taxon>Ecdysozoa</taxon>
        <taxon>Arthropoda</taxon>
        <taxon>Crustacea</taxon>
        <taxon>Multicrustacea</taxon>
        <taxon>Malacostraca</taxon>
        <taxon>Eumalacostraca</taxon>
        <taxon>Eucarida</taxon>
        <taxon>Decapoda</taxon>
        <taxon>Pleocyemata</taxon>
        <taxon>Anomura</taxon>
        <taxon>Galatheoidea</taxon>
        <taxon>Porcellanidae</taxon>
        <taxon>Petrolisthes</taxon>
    </lineage>
</organism>
<sequence length="223" mass="24152">MLHPASQSSPCYNLPTPGLSIHTLPFNLHPASQSTPCLHPYLSLVVPCLSPLPLIYCLKLSLTPASHILPYPASQSSPCYTLPLNPHPAYTLPFNLHPVSQSTPCLHPYLSLVVPCLSPLPLIYCLKLSLTLPLTALPCLSILTLLHPAYTLPFNLHPASQSSPYLTLHTPCLSILTATPCLSIHTLLHPASPCSAFLSTSASPWQDIHSNNNNNNNSRLKTI</sequence>
<proteinExistence type="predicted"/>
<dbReference type="Proteomes" id="UP001292094">
    <property type="component" value="Unassembled WGS sequence"/>
</dbReference>
<dbReference type="EMBL" id="JAWZYT010003507">
    <property type="protein sequence ID" value="KAK4298075.1"/>
    <property type="molecule type" value="Genomic_DNA"/>
</dbReference>
<dbReference type="AlphaFoldDB" id="A0AAE1NZW9"/>
<protein>
    <submittedName>
        <fullName evidence="1">Uncharacterized protein</fullName>
    </submittedName>
</protein>
<evidence type="ECO:0000313" key="2">
    <source>
        <dbReference type="Proteomes" id="UP001292094"/>
    </source>
</evidence>
<evidence type="ECO:0000313" key="1">
    <source>
        <dbReference type="EMBL" id="KAK4298075.1"/>
    </source>
</evidence>
<gene>
    <name evidence="1" type="ORF">Pmani_029549</name>
</gene>
<keyword evidence="2" id="KW-1185">Reference proteome</keyword>
<name>A0AAE1NZW9_9EUCA</name>